<protein>
    <recommendedName>
        <fullName evidence="2">PPM-type phosphatase domain-containing protein</fullName>
    </recommendedName>
</protein>
<keyword evidence="1" id="KW-1133">Transmembrane helix</keyword>
<sequence length="170" mass="19299">MQTYNKVILMLTYNIMDGTIYQAPQRCSAFAARVVCFFILSIYVHVLLGGHRLSKGFFLVAAKVFFVFFSFSFKLSVDAKNQNMPSETKPPMVHNLSHHFSSDDVFVEIRSNTPYIRKKKELNSIYVEEVKSSLSNAHLMVANAADGRAVLCRNGESIDLSRDHKPIYLP</sequence>
<feature type="transmembrane region" description="Helical" evidence="1">
    <location>
        <begin position="56"/>
        <end position="77"/>
    </location>
</feature>
<dbReference type="InterPro" id="IPR036457">
    <property type="entry name" value="PPM-type-like_dom_sf"/>
</dbReference>
<name>A0ABQ7LTB8_BRACM</name>
<dbReference type="SUPFAM" id="SSF81606">
    <property type="entry name" value="PP2C-like"/>
    <property type="match status" value="1"/>
</dbReference>
<keyword evidence="4" id="KW-1185">Reference proteome</keyword>
<organism evidence="3 4">
    <name type="scientific">Brassica rapa subsp. trilocularis</name>
    <dbReference type="NCBI Taxonomy" id="1813537"/>
    <lineage>
        <taxon>Eukaryota</taxon>
        <taxon>Viridiplantae</taxon>
        <taxon>Streptophyta</taxon>
        <taxon>Embryophyta</taxon>
        <taxon>Tracheophyta</taxon>
        <taxon>Spermatophyta</taxon>
        <taxon>Magnoliopsida</taxon>
        <taxon>eudicotyledons</taxon>
        <taxon>Gunneridae</taxon>
        <taxon>Pentapetalae</taxon>
        <taxon>rosids</taxon>
        <taxon>malvids</taxon>
        <taxon>Brassicales</taxon>
        <taxon>Brassicaceae</taxon>
        <taxon>Brassiceae</taxon>
        <taxon>Brassica</taxon>
    </lineage>
</organism>
<keyword evidence="1" id="KW-0812">Transmembrane</keyword>
<gene>
    <name evidence="3" type="primary">A08p024850.1_BraROA</name>
    <name evidence="3" type="ORF">IGI04_031058</name>
</gene>
<feature type="domain" description="PPM-type phosphatase" evidence="2">
    <location>
        <begin position="132"/>
        <end position="166"/>
    </location>
</feature>
<accession>A0ABQ7LTB8</accession>
<dbReference type="InterPro" id="IPR001932">
    <property type="entry name" value="PPM-type_phosphatase-like_dom"/>
</dbReference>
<evidence type="ECO:0000313" key="3">
    <source>
        <dbReference type="EMBL" id="KAG5389517.1"/>
    </source>
</evidence>
<evidence type="ECO:0000313" key="4">
    <source>
        <dbReference type="Proteomes" id="UP000823674"/>
    </source>
</evidence>
<dbReference type="Proteomes" id="UP000823674">
    <property type="component" value="Chromosome A08"/>
</dbReference>
<evidence type="ECO:0000256" key="1">
    <source>
        <dbReference type="SAM" id="Phobius"/>
    </source>
</evidence>
<proteinExistence type="predicted"/>
<dbReference type="Pfam" id="PF00481">
    <property type="entry name" value="PP2C"/>
    <property type="match status" value="1"/>
</dbReference>
<evidence type="ECO:0000259" key="2">
    <source>
        <dbReference type="Pfam" id="PF00481"/>
    </source>
</evidence>
<feature type="transmembrane region" description="Helical" evidence="1">
    <location>
        <begin position="30"/>
        <end position="50"/>
    </location>
</feature>
<comment type="caution">
    <text evidence="3">The sequence shown here is derived from an EMBL/GenBank/DDBJ whole genome shotgun (WGS) entry which is preliminary data.</text>
</comment>
<reference evidence="3 4" key="1">
    <citation type="submission" date="2021-03" db="EMBL/GenBank/DDBJ databases">
        <authorList>
            <person name="King G.J."/>
            <person name="Bancroft I."/>
            <person name="Baten A."/>
            <person name="Bloomfield J."/>
            <person name="Borpatragohain P."/>
            <person name="He Z."/>
            <person name="Irish N."/>
            <person name="Irwin J."/>
            <person name="Liu K."/>
            <person name="Mauleon R.P."/>
            <person name="Moore J."/>
            <person name="Morris R."/>
            <person name="Ostergaard L."/>
            <person name="Wang B."/>
            <person name="Wells R."/>
        </authorList>
    </citation>
    <scope>NUCLEOTIDE SEQUENCE [LARGE SCALE GENOMIC DNA]</scope>
    <source>
        <strain evidence="3">R-o-18</strain>
        <tissue evidence="3">Leaf</tissue>
    </source>
</reference>
<dbReference type="Gene3D" id="3.60.40.10">
    <property type="entry name" value="PPM-type phosphatase domain"/>
    <property type="match status" value="1"/>
</dbReference>
<dbReference type="EMBL" id="JADBGQ010000007">
    <property type="protein sequence ID" value="KAG5389517.1"/>
    <property type="molecule type" value="Genomic_DNA"/>
</dbReference>
<keyword evidence="1" id="KW-0472">Membrane</keyword>